<evidence type="ECO:0000313" key="3">
    <source>
        <dbReference type="Proteomes" id="UP000236370"/>
    </source>
</evidence>
<comment type="caution">
    <text evidence="1">The sequence shown here is derived from an EMBL/GenBank/DDBJ whole genome shotgun (WGS) entry which is preliminary data.</text>
</comment>
<proteinExistence type="predicted"/>
<evidence type="ECO:0000313" key="2">
    <source>
        <dbReference type="EMBL" id="PNI53011.1"/>
    </source>
</evidence>
<dbReference type="EMBL" id="NBAG03000274">
    <property type="protein sequence ID" value="PNI53011.1"/>
    <property type="molecule type" value="Genomic_DNA"/>
</dbReference>
<accession>A0A2J8M0M2</accession>
<gene>
    <name evidence="1" type="ORF">CK820_G0025135</name>
</gene>
<dbReference type="EMBL" id="NBAG03000274">
    <property type="protein sequence ID" value="PNI53009.1"/>
    <property type="molecule type" value="Genomic_DNA"/>
</dbReference>
<name>A0A2J8M0M2_PANTR</name>
<dbReference type="Proteomes" id="UP000236370">
    <property type="component" value="Unassembled WGS sequence"/>
</dbReference>
<protein>
    <submittedName>
        <fullName evidence="1">CNTN6 isoform 2</fullName>
    </submittedName>
    <submittedName>
        <fullName evidence="2">CNTN6 isoform 4</fullName>
    </submittedName>
</protein>
<organism evidence="1 3">
    <name type="scientific">Pan troglodytes</name>
    <name type="common">Chimpanzee</name>
    <dbReference type="NCBI Taxonomy" id="9598"/>
    <lineage>
        <taxon>Eukaryota</taxon>
        <taxon>Metazoa</taxon>
        <taxon>Chordata</taxon>
        <taxon>Craniata</taxon>
        <taxon>Vertebrata</taxon>
        <taxon>Euteleostomi</taxon>
        <taxon>Mammalia</taxon>
        <taxon>Eutheria</taxon>
        <taxon>Euarchontoglires</taxon>
        <taxon>Primates</taxon>
        <taxon>Haplorrhini</taxon>
        <taxon>Catarrhini</taxon>
        <taxon>Hominidae</taxon>
        <taxon>Pan</taxon>
    </lineage>
</organism>
<sequence>MPLEWQLLSALSDSVKVDEDRAGFQCRRNFPFEYSKRELCTCASRTDCLAPTGMQQERSVFHA</sequence>
<evidence type="ECO:0000313" key="1">
    <source>
        <dbReference type="EMBL" id="PNI53009.1"/>
    </source>
</evidence>
<dbReference type="AlphaFoldDB" id="A0A2J8M0M2"/>
<reference evidence="1 3" key="1">
    <citation type="submission" date="2017-12" db="EMBL/GenBank/DDBJ databases">
        <title>High-resolution comparative analysis of great ape genomes.</title>
        <authorList>
            <person name="Pollen A."/>
            <person name="Hastie A."/>
            <person name="Hormozdiari F."/>
            <person name="Dougherty M."/>
            <person name="Liu R."/>
            <person name="Chaisson M."/>
            <person name="Hoppe E."/>
            <person name="Hill C."/>
            <person name="Pang A."/>
            <person name="Hillier L."/>
            <person name="Baker C."/>
            <person name="Armstrong J."/>
            <person name="Shendure J."/>
            <person name="Paten B."/>
            <person name="Wilson R."/>
            <person name="Chao H."/>
            <person name="Schneider V."/>
            <person name="Ventura M."/>
            <person name="Kronenberg Z."/>
            <person name="Murali S."/>
            <person name="Gordon D."/>
            <person name="Cantsilieris S."/>
            <person name="Munson K."/>
            <person name="Nelson B."/>
            <person name="Raja A."/>
            <person name="Underwood J."/>
            <person name="Diekhans M."/>
            <person name="Fiddes I."/>
            <person name="Haussler D."/>
            <person name="Eichler E."/>
        </authorList>
    </citation>
    <scope>NUCLEOTIDE SEQUENCE [LARGE SCALE GENOMIC DNA]</scope>
    <source>
        <strain evidence="1">Yerkes chimp pedigree #C0471</strain>
        <tissue evidence="1">Blood</tissue>
    </source>
</reference>